<feature type="compositionally biased region" description="Low complexity" evidence="1">
    <location>
        <begin position="51"/>
        <end position="86"/>
    </location>
</feature>
<evidence type="ECO:0000313" key="3">
    <source>
        <dbReference type="Proteomes" id="UP000015102"/>
    </source>
</evidence>
<dbReference type="HOGENOM" id="CLU_2500469_0_0_1"/>
<reference evidence="3" key="1">
    <citation type="submission" date="2013-02" db="EMBL/GenBank/DDBJ databases">
        <authorList>
            <person name="Hughes D."/>
        </authorList>
    </citation>
    <scope>NUCLEOTIDE SEQUENCE</scope>
    <source>
        <strain>Durham</strain>
        <strain evidence="3">NC isolate 2 -- Noor lab</strain>
    </source>
</reference>
<name>T1H4A5_MEGSC</name>
<organism evidence="2 3">
    <name type="scientific">Megaselia scalaris</name>
    <name type="common">Humpbacked fly</name>
    <name type="synonym">Phora scalaris</name>
    <dbReference type="NCBI Taxonomy" id="36166"/>
    <lineage>
        <taxon>Eukaryota</taxon>
        <taxon>Metazoa</taxon>
        <taxon>Ecdysozoa</taxon>
        <taxon>Arthropoda</taxon>
        <taxon>Hexapoda</taxon>
        <taxon>Insecta</taxon>
        <taxon>Pterygota</taxon>
        <taxon>Neoptera</taxon>
        <taxon>Endopterygota</taxon>
        <taxon>Diptera</taxon>
        <taxon>Brachycera</taxon>
        <taxon>Muscomorpha</taxon>
        <taxon>Platypezoidea</taxon>
        <taxon>Phoridae</taxon>
        <taxon>Megaseliini</taxon>
        <taxon>Megaselia</taxon>
    </lineage>
</organism>
<dbReference type="STRING" id="36166.T1H4A5"/>
<sequence length="86" mass="9478">MVTYFLKDKLKECQTVNQVDDVVSNSTAQRRKSLCRQHNISSSFGTTCSATNTPMSPSSRSNSSISILNTTTSCQKTNNNNNNNNI</sequence>
<dbReference type="EMBL" id="CAQQ02382487">
    <property type="status" value="NOT_ANNOTATED_CDS"/>
    <property type="molecule type" value="Genomic_DNA"/>
</dbReference>
<keyword evidence="3" id="KW-1185">Reference proteome</keyword>
<dbReference type="Proteomes" id="UP000015102">
    <property type="component" value="Unassembled WGS sequence"/>
</dbReference>
<proteinExistence type="predicted"/>
<reference evidence="2" key="2">
    <citation type="submission" date="2015-06" db="UniProtKB">
        <authorList>
            <consortium name="EnsemblMetazoa"/>
        </authorList>
    </citation>
    <scope>IDENTIFICATION</scope>
</reference>
<protein>
    <submittedName>
        <fullName evidence="2">Uncharacterized protein</fullName>
    </submittedName>
</protein>
<evidence type="ECO:0000313" key="2">
    <source>
        <dbReference type="EnsemblMetazoa" id="MESCA011113-PA"/>
    </source>
</evidence>
<dbReference type="EnsemblMetazoa" id="MESCA011113-RA">
    <property type="protein sequence ID" value="MESCA011113-PA"/>
    <property type="gene ID" value="MESCA011113"/>
</dbReference>
<dbReference type="AlphaFoldDB" id="T1H4A5"/>
<evidence type="ECO:0000256" key="1">
    <source>
        <dbReference type="SAM" id="MobiDB-lite"/>
    </source>
</evidence>
<accession>T1H4A5</accession>
<feature type="region of interest" description="Disordered" evidence="1">
    <location>
        <begin position="42"/>
        <end position="86"/>
    </location>
</feature>